<dbReference type="SMART" id="SM00360">
    <property type="entry name" value="RRM"/>
    <property type="match status" value="1"/>
</dbReference>
<dbReference type="Pfam" id="PF00076">
    <property type="entry name" value="RRM_1"/>
    <property type="match status" value="1"/>
</dbReference>
<dbReference type="InterPro" id="IPR012677">
    <property type="entry name" value="Nucleotide-bd_a/b_plait_sf"/>
</dbReference>
<gene>
    <name evidence="4" type="ORF">GpartN1_g6798.t1</name>
</gene>
<dbReference type="SUPFAM" id="SSF54928">
    <property type="entry name" value="RNA-binding domain, RBD"/>
    <property type="match status" value="1"/>
</dbReference>
<dbReference type="Gene3D" id="3.30.70.330">
    <property type="match status" value="1"/>
</dbReference>
<evidence type="ECO:0000259" key="3">
    <source>
        <dbReference type="PROSITE" id="PS50102"/>
    </source>
</evidence>
<keyword evidence="5" id="KW-1185">Reference proteome</keyword>
<protein>
    <recommendedName>
        <fullName evidence="3">RRM domain-containing protein</fullName>
    </recommendedName>
</protein>
<keyword evidence="1" id="KW-0694">RNA-binding</keyword>
<dbReference type="InterPro" id="IPR000504">
    <property type="entry name" value="RRM_dom"/>
</dbReference>
<feature type="compositionally biased region" description="Basic and acidic residues" evidence="2">
    <location>
        <begin position="52"/>
        <end position="65"/>
    </location>
</feature>
<evidence type="ECO:0000313" key="5">
    <source>
        <dbReference type="Proteomes" id="UP001061958"/>
    </source>
</evidence>
<dbReference type="Proteomes" id="UP001061958">
    <property type="component" value="Unassembled WGS sequence"/>
</dbReference>
<comment type="caution">
    <text evidence="4">The sequence shown here is derived from an EMBL/GenBank/DDBJ whole genome shotgun (WGS) entry which is preliminary data.</text>
</comment>
<sequence length="180" mass="20009">MLSNVFKSSTFHIVPNRLAGRCLPSRNLLLSSCRLCQHEEETDASTSGIRTEGGHQLETRANGKDRGVAERAFHTPVGSFDRTVVHPYCVRIFNVPKDVQEDKLVKVMGEFGELQQFSLSEEHNANGVLRCFATVGFTRIEAADKALSMDGKLFEGRTLRICRLRMNPPKSDLIGGRTSS</sequence>
<feature type="region of interest" description="Disordered" evidence="2">
    <location>
        <begin position="44"/>
        <end position="65"/>
    </location>
</feature>
<dbReference type="AlphaFoldDB" id="A0A9C7UTU9"/>
<accession>A0A9C7UTU9</accession>
<dbReference type="OrthoDB" id="10067824at2759"/>
<reference evidence="4" key="1">
    <citation type="journal article" date="2022" name="Proc. Natl. Acad. Sci. U.S.A.">
        <title>Life cycle and functional genomics of the unicellular red alga Galdieria for elucidating algal and plant evolution and industrial use.</title>
        <authorList>
            <person name="Hirooka S."/>
            <person name="Itabashi T."/>
            <person name="Ichinose T.M."/>
            <person name="Onuma R."/>
            <person name="Fujiwara T."/>
            <person name="Yamashita S."/>
            <person name="Jong L.W."/>
            <person name="Tomita R."/>
            <person name="Iwane A.H."/>
            <person name="Miyagishima S.Y."/>
        </authorList>
    </citation>
    <scope>NUCLEOTIDE SEQUENCE</scope>
    <source>
        <strain evidence="4">NBRC 102759</strain>
    </source>
</reference>
<name>A0A9C7UTU9_9RHOD</name>
<evidence type="ECO:0000256" key="2">
    <source>
        <dbReference type="SAM" id="MobiDB-lite"/>
    </source>
</evidence>
<dbReference type="InterPro" id="IPR035979">
    <property type="entry name" value="RBD_domain_sf"/>
</dbReference>
<reference evidence="4" key="2">
    <citation type="submission" date="2022-01" db="EMBL/GenBank/DDBJ databases">
        <authorList>
            <person name="Hirooka S."/>
            <person name="Miyagishima S.Y."/>
        </authorList>
    </citation>
    <scope>NUCLEOTIDE SEQUENCE</scope>
    <source>
        <strain evidence="4">NBRC 102759</strain>
    </source>
</reference>
<evidence type="ECO:0000256" key="1">
    <source>
        <dbReference type="PROSITE-ProRule" id="PRU00176"/>
    </source>
</evidence>
<dbReference type="EMBL" id="BQMJ01000063">
    <property type="protein sequence ID" value="GJQ15007.1"/>
    <property type="molecule type" value="Genomic_DNA"/>
</dbReference>
<proteinExistence type="predicted"/>
<evidence type="ECO:0000313" key="4">
    <source>
        <dbReference type="EMBL" id="GJQ15007.1"/>
    </source>
</evidence>
<dbReference type="GO" id="GO:0003723">
    <property type="term" value="F:RNA binding"/>
    <property type="evidence" value="ECO:0007669"/>
    <property type="project" value="UniProtKB-UniRule"/>
</dbReference>
<organism evidence="4 5">
    <name type="scientific">Galdieria partita</name>
    <dbReference type="NCBI Taxonomy" id="83374"/>
    <lineage>
        <taxon>Eukaryota</taxon>
        <taxon>Rhodophyta</taxon>
        <taxon>Bangiophyceae</taxon>
        <taxon>Galdieriales</taxon>
        <taxon>Galdieriaceae</taxon>
        <taxon>Galdieria</taxon>
    </lineage>
</organism>
<dbReference type="PROSITE" id="PS50102">
    <property type="entry name" value="RRM"/>
    <property type="match status" value="1"/>
</dbReference>
<dbReference type="CDD" id="cd00590">
    <property type="entry name" value="RRM_SF"/>
    <property type="match status" value="1"/>
</dbReference>
<feature type="domain" description="RRM" evidence="3">
    <location>
        <begin position="88"/>
        <end position="166"/>
    </location>
</feature>